<dbReference type="EMBL" id="JAAMPC010000004">
    <property type="protein sequence ID" value="KAG2314079.1"/>
    <property type="molecule type" value="Genomic_DNA"/>
</dbReference>
<evidence type="ECO:0000313" key="3">
    <source>
        <dbReference type="Proteomes" id="UP000886595"/>
    </source>
</evidence>
<name>A0A8X8AV50_BRACI</name>
<proteinExistence type="predicted"/>
<dbReference type="OrthoDB" id="1305588at2759"/>
<evidence type="ECO:0000313" key="2">
    <source>
        <dbReference type="EMBL" id="KAG2314079.1"/>
    </source>
</evidence>
<protein>
    <submittedName>
        <fullName evidence="2">Uncharacterized protein</fullName>
    </submittedName>
</protein>
<organism evidence="2 3">
    <name type="scientific">Brassica carinata</name>
    <name type="common">Ethiopian mustard</name>
    <name type="synonym">Abyssinian cabbage</name>
    <dbReference type="NCBI Taxonomy" id="52824"/>
    <lineage>
        <taxon>Eukaryota</taxon>
        <taxon>Viridiplantae</taxon>
        <taxon>Streptophyta</taxon>
        <taxon>Embryophyta</taxon>
        <taxon>Tracheophyta</taxon>
        <taxon>Spermatophyta</taxon>
        <taxon>Magnoliopsida</taxon>
        <taxon>eudicotyledons</taxon>
        <taxon>Gunneridae</taxon>
        <taxon>Pentapetalae</taxon>
        <taxon>rosids</taxon>
        <taxon>malvids</taxon>
        <taxon>Brassicales</taxon>
        <taxon>Brassicaceae</taxon>
        <taxon>Brassiceae</taxon>
        <taxon>Brassica</taxon>
    </lineage>
</organism>
<gene>
    <name evidence="2" type="ORF">Bca52824_017201</name>
</gene>
<evidence type="ECO:0000256" key="1">
    <source>
        <dbReference type="ARBA" id="ARBA00022448"/>
    </source>
</evidence>
<accession>A0A8X8AV50</accession>
<dbReference type="AlphaFoldDB" id="A0A8X8AV50"/>
<dbReference type="Proteomes" id="UP000886595">
    <property type="component" value="Unassembled WGS sequence"/>
</dbReference>
<reference evidence="2 3" key="1">
    <citation type="submission" date="2020-02" db="EMBL/GenBank/DDBJ databases">
        <authorList>
            <person name="Ma Q."/>
            <person name="Huang Y."/>
            <person name="Song X."/>
            <person name="Pei D."/>
        </authorList>
    </citation>
    <scope>NUCLEOTIDE SEQUENCE [LARGE SCALE GENOMIC DNA]</scope>
    <source>
        <strain evidence="2">Sxm20200214</strain>
        <tissue evidence="2">Leaf</tissue>
    </source>
</reference>
<comment type="caution">
    <text evidence="2">The sequence shown here is derived from an EMBL/GenBank/DDBJ whole genome shotgun (WGS) entry which is preliminary data.</text>
</comment>
<keyword evidence="1" id="KW-0813">Transport</keyword>
<keyword evidence="3" id="KW-1185">Reference proteome</keyword>
<dbReference type="PANTHER" id="PTHR19241">
    <property type="entry name" value="ATP-BINDING CASSETTE TRANSPORTER"/>
    <property type="match status" value="1"/>
</dbReference>
<sequence length="113" mass="12856">MKRGGQIIYTESLQHHSQKLEYFEAVAGVPNIKDGYNPAAWVLDVTTLSMESQMSAHFAQLFTNSSIYRRIQELIKELNAPPPGSKDLYFQTKTMSSGFSRKYWRHVGLISGK</sequence>